<evidence type="ECO:0008006" key="3">
    <source>
        <dbReference type="Google" id="ProtNLM"/>
    </source>
</evidence>
<gene>
    <name evidence="1" type="ORF">STRCI_007938</name>
</gene>
<dbReference type="SUPFAM" id="SSF48452">
    <property type="entry name" value="TPR-like"/>
    <property type="match status" value="1"/>
</dbReference>
<accession>A0ABY7KP67</accession>
<dbReference type="InterPro" id="IPR011990">
    <property type="entry name" value="TPR-like_helical_dom_sf"/>
</dbReference>
<protein>
    <recommendedName>
        <fullName evidence="3">Tetratricopeptide repeat protein</fullName>
    </recommendedName>
</protein>
<dbReference type="Proteomes" id="UP001164439">
    <property type="component" value="Chromosome"/>
</dbReference>
<keyword evidence="2" id="KW-1185">Reference proteome</keyword>
<evidence type="ECO:0000313" key="1">
    <source>
        <dbReference type="EMBL" id="WAZ26372.1"/>
    </source>
</evidence>
<proteinExistence type="predicted"/>
<sequence>MAFQAGQGEWFCARDWARRLGDQGRLAQALEVLTPYVATGWWPAAQAQAELLENWGRVEEAIALACPYARTGGPPLEVLARLLARHGRNDEAVTRLIPGIEDWVLATTLVEIAAGTDRDEDIAALLAARIPADHRCEDPWCCRGLDPDTAVGLLAVIRERQGRVDEAIALLRTRHITSVNHHDQLADLLARHGRIEELRAYARSEDLGLATQRLAEVLEEHGDVEGAIAAYRQTDDSDDSPVCRPRNAVQLAALLARHGRGGEAIEVMRTVVDEPGGADDWLVDTLCTLYADHGRAHDGLAHLDVLKARHGGEEEWDFFMLRLRLMADCGRLDEGIARARVHPEGGTSYAAVTISDLLAKTGRTEEAVAVLEPHATANRAAMAALLIELGRVKEAVALLQWRRSEPVEHVWSGTFRRTDRPQ</sequence>
<dbReference type="EMBL" id="CP114413">
    <property type="protein sequence ID" value="WAZ26372.1"/>
    <property type="molecule type" value="Genomic_DNA"/>
</dbReference>
<evidence type="ECO:0000313" key="2">
    <source>
        <dbReference type="Proteomes" id="UP001164439"/>
    </source>
</evidence>
<dbReference type="RefSeq" id="WP_269663857.1">
    <property type="nucleotide sequence ID" value="NZ_CP114413.1"/>
</dbReference>
<dbReference type="Gene3D" id="1.25.40.10">
    <property type="entry name" value="Tetratricopeptide repeat domain"/>
    <property type="match status" value="1"/>
</dbReference>
<reference evidence="1" key="1">
    <citation type="submission" date="2022-12" db="EMBL/GenBank/DDBJ databases">
        <authorList>
            <person name="Ruckert C."/>
            <person name="Busche T."/>
            <person name="Kalinowski J."/>
            <person name="Wittmann C."/>
        </authorList>
    </citation>
    <scope>NUCLEOTIDE SEQUENCE</scope>
    <source>
        <strain evidence="1">DSM 40467</strain>
    </source>
</reference>
<organism evidence="1 2">
    <name type="scientific">Streptomyces cinnabarinus</name>
    <dbReference type="NCBI Taxonomy" id="67287"/>
    <lineage>
        <taxon>Bacteria</taxon>
        <taxon>Bacillati</taxon>
        <taxon>Actinomycetota</taxon>
        <taxon>Actinomycetes</taxon>
        <taxon>Kitasatosporales</taxon>
        <taxon>Streptomycetaceae</taxon>
        <taxon>Streptomyces</taxon>
    </lineage>
</organism>
<name>A0ABY7KP67_9ACTN</name>